<evidence type="ECO:0000256" key="1">
    <source>
        <dbReference type="SAM" id="SignalP"/>
    </source>
</evidence>
<protein>
    <recommendedName>
        <fullName evidence="4">CUB domain-containing protein</fullName>
    </recommendedName>
</protein>
<gene>
    <name evidence="2" type="ORF">QTG54_002745</name>
</gene>
<dbReference type="AlphaFoldDB" id="A0AAD8YH12"/>
<evidence type="ECO:0008006" key="4">
    <source>
        <dbReference type="Google" id="ProtNLM"/>
    </source>
</evidence>
<organism evidence="2 3">
    <name type="scientific">Skeletonema marinoi</name>
    <dbReference type="NCBI Taxonomy" id="267567"/>
    <lineage>
        <taxon>Eukaryota</taxon>
        <taxon>Sar</taxon>
        <taxon>Stramenopiles</taxon>
        <taxon>Ochrophyta</taxon>
        <taxon>Bacillariophyta</taxon>
        <taxon>Coscinodiscophyceae</taxon>
        <taxon>Thalassiosirophycidae</taxon>
        <taxon>Thalassiosirales</taxon>
        <taxon>Skeletonemataceae</taxon>
        <taxon>Skeletonema</taxon>
        <taxon>Skeletonema marinoi-dohrnii complex</taxon>
    </lineage>
</organism>
<keyword evidence="1" id="KW-0732">Signal</keyword>
<evidence type="ECO:0000313" key="3">
    <source>
        <dbReference type="Proteomes" id="UP001224775"/>
    </source>
</evidence>
<accession>A0AAD8YH12</accession>
<keyword evidence="3" id="KW-1185">Reference proteome</keyword>
<dbReference type="Proteomes" id="UP001224775">
    <property type="component" value="Unassembled WGS sequence"/>
</dbReference>
<reference evidence="2" key="1">
    <citation type="submission" date="2023-06" db="EMBL/GenBank/DDBJ databases">
        <title>Survivors Of The Sea: Transcriptome response of Skeletonema marinoi to long-term dormancy.</title>
        <authorList>
            <person name="Pinder M.I.M."/>
            <person name="Kourtchenko O."/>
            <person name="Robertson E.K."/>
            <person name="Larsson T."/>
            <person name="Maumus F."/>
            <person name="Osuna-Cruz C.M."/>
            <person name="Vancaester E."/>
            <person name="Stenow R."/>
            <person name="Vandepoele K."/>
            <person name="Ploug H."/>
            <person name="Bruchert V."/>
            <person name="Godhe A."/>
            <person name="Topel M."/>
        </authorList>
    </citation>
    <scope>NUCLEOTIDE SEQUENCE</scope>
    <source>
        <strain evidence="2">R05AC</strain>
    </source>
</reference>
<evidence type="ECO:0000313" key="2">
    <source>
        <dbReference type="EMBL" id="KAK1746138.1"/>
    </source>
</evidence>
<feature type="chain" id="PRO_5042226226" description="CUB domain-containing protein" evidence="1">
    <location>
        <begin position="24"/>
        <end position="326"/>
    </location>
</feature>
<name>A0AAD8YH12_9STRA</name>
<comment type="caution">
    <text evidence="2">The sequence shown here is derived from an EMBL/GenBank/DDBJ whole genome shotgun (WGS) entry which is preliminary data.</text>
</comment>
<dbReference type="EMBL" id="JATAAI010000004">
    <property type="protein sequence ID" value="KAK1746138.1"/>
    <property type="molecule type" value="Genomic_DNA"/>
</dbReference>
<sequence>MISLNKVIIKVSIFSSIAAAAAATDETVASTPSFTERELKGDAEVSYGSYDGSISMSYATSAKAAKTKSADAKEASSKASKAKVSKSYSYSMSYGPGCERYKCVDPDVPRFIVDRSVDIGDTLLHRDAMPKRCGCDCYTLKDSGDNPPFDIELGDTQRFAYRKVTSTNFSIKSRACGVKCYYDDEGEGTPLQLTYGRVGLEPMCSSRTSLSIERNGRGERRKEYNGTHSGGVAYSPDETCLWITLTRKDDKFTWAYAYDPQLPGEVCKSSDIDLGFDPVEVVIDMSETVYVGLAVSSEVYSGSNSSCEYTEADFESIEFVCEGDSC</sequence>
<feature type="signal peptide" evidence="1">
    <location>
        <begin position="1"/>
        <end position="23"/>
    </location>
</feature>
<proteinExistence type="predicted"/>